<dbReference type="PANTHER" id="PTHR45528:SF1">
    <property type="entry name" value="SENSOR HISTIDINE KINASE CPXA"/>
    <property type="match status" value="1"/>
</dbReference>
<organism evidence="17 18">
    <name type="scientific">Paenibacillus paeoniae</name>
    <dbReference type="NCBI Taxonomy" id="2292705"/>
    <lineage>
        <taxon>Bacteria</taxon>
        <taxon>Bacillati</taxon>
        <taxon>Bacillota</taxon>
        <taxon>Bacilli</taxon>
        <taxon>Bacillales</taxon>
        <taxon>Paenibacillaceae</taxon>
        <taxon>Paenibacillus</taxon>
    </lineage>
</organism>
<comment type="catalytic activity">
    <reaction evidence="1">
        <text>ATP + protein L-histidine = ADP + protein N-phospho-L-histidine.</text>
        <dbReference type="EC" id="2.7.13.3"/>
    </reaction>
</comment>
<protein>
    <recommendedName>
        <fullName evidence="3">histidine kinase</fullName>
        <ecNumber evidence="3">2.7.13.3</ecNumber>
    </recommendedName>
</protein>
<dbReference type="SMART" id="SM00387">
    <property type="entry name" value="HATPase_c"/>
    <property type="match status" value="1"/>
</dbReference>
<dbReference type="Pfam" id="PF00672">
    <property type="entry name" value="HAMP"/>
    <property type="match status" value="1"/>
</dbReference>
<dbReference type="Gene3D" id="1.10.287.130">
    <property type="match status" value="1"/>
</dbReference>
<dbReference type="SUPFAM" id="SSF55874">
    <property type="entry name" value="ATPase domain of HSP90 chaperone/DNA topoisomerase II/histidine kinase"/>
    <property type="match status" value="1"/>
</dbReference>
<dbReference type="CDD" id="cd00082">
    <property type="entry name" value="HisKA"/>
    <property type="match status" value="1"/>
</dbReference>
<dbReference type="PROSITE" id="PS50109">
    <property type="entry name" value="HIS_KIN"/>
    <property type="match status" value="1"/>
</dbReference>
<evidence type="ECO:0000313" key="17">
    <source>
        <dbReference type="EMBL" id="REK71619.1"/>
    </source>
</evidence>
<keyword evidence="10" id="KW-0067">ATP-binding</keyword>
<proteinExistence type="predicted"/>
<dbReference type="Gene3D" id="3.30.565.10">
    <property type="entry name" value="Histidine kinase-like ATPase, C-terminal domain"/>
    <property type="match status" value="1"/>
</dbReference>
<evidence type="ECO:0000256" key="4">
    <source>
        <dbReference type="ARBA" id="ARBA00022475"/>
    </source>
</evidence>
<dbReference type="EC" id="2.7.13.3" evidence="3"/>
<dbReference type="PROSITE" id="PS50885">
    <property type="entry name" value="HAMP"/>
    <property type="match status" value="1"/>
</dbReference>
<evidence type="ECO:0000256" key="11">
    <source>
        <dbReference type="ARBA" id="ARBA00022989"/>
    </source>
</evidence>
<dbReference type="SMART" id="SM00304">
    <property type="entry name" value="HAMP"/>
    <property type="match status" value="1"/>
</dbReference>
<evidence type="ECO:0000313" key="18">
    <source>
        <dbReference type="Proteomes" id="UP000261905"/>
    </source>
</evidence>
<reference evidence="17 18" key="1">
    <citation type="submission" date="2018-08" db="EMBL/GenBank/DDBJ databases">
        <title>Paenibacillus sp. M4BSY-1, whole genome shotgun sequence.</title>
        <authorList>
            <person name="Tuo L."/>
        </authorList>
    </citation>
    <scope>NUCLEOTIDE SEQUENCE [LARGE SCALE GENOMIC DNA]</scope>
    <source>
        <strain evidence="17 18">M4BSY-1</strain>
    </source>
</reference>
<evidence type="ECO:0000256" key="1">
    <source>
        <dbReference type="ARBA" id="ARBA00000085"/>
    </source>
</evidence>
<dbReference type="InterPro" id="IPR036890">
    <property type="entry name" value="HATPase_C_sf"/>
</dbReference>
<evidence type="ECO:0000256" key="13">
    <source>
        <dbReference type="ARBA" id="ARBA00023136"/>
    </source>
</evidence>
<feature type="domain" description="HAMP" evidence="16">
    <location>
        <begin position="215"/>
        <end position="267"/>
    </location>
</feature>
<dbReference type="Proteomes" id="UP000261905">
    <property type="component" value="Unassembled WGS sequence"/>
</dbReference>
<keyword evidence="6" id="KW-0808">Transferase</keyword>
<evidence type="ECO:0000256" key="10">
    <source>
        <dbReference type="ARBA" id="ARBA00022840"/>
    </source>
</evidence>
<keyword evidence="8" id="KW-0547">Nucleotide-binding</keyword>
<comment type="caution">
    <text evidence="17">The sequence shown here is derived from an EMBL/GenBank/DDBJ whole genome shotgun (WGS) entry which is preliminary data.</text>
</comment>
<name>A0A371P6S0_9BACL</name>
<dbReference type="PANTHER" id="PTHR45528">
    <property type="entry name" value="SENSOR HISTIDINE KINASE CPXA"/>
    <property type="match status" value="1"/>
</dbReference>
<dbReference type="OrthoDB" id="9780718at2"/>
<gene>
    <name evidence="17" type="ORF">DX130_21775</name>
</gene>
<dbReference type="Gene3D" id="6.10.340.10">
    <property type="match status" value="1"/>
</dbReference>
<dbReference type="InterPro" id="IPR005467">
    <property type="entry name" value="His_kinase_dom"/>
</dbReference>
<dbReference type="GO" id="GO:0000155">
    <property type="term" value="F:phosphorelay sensor kinase activity"/>
    <property type="evidence" value="ECO:0007669"/>
    <property type="project" value="InterPro"/>
</dbReference>
<dbReference type="GO" id="GO:0005524">
    <property type="term" value="F:ATP binding"/>
    <property type="evidence" value="ECO:0007669"/>
    <property type="project" value="UniProtKB-KW"/>
</dbReference>
<evidence type="ECO:0000259" key="16">
    <source>
        <dbReference type="PROSITE" id="PS50885"/>
    </source>
</evidence>
<dbReference type="InterPro" id="IPR036097">
    <property type="entry name" value="HisK_dim/P_sf"/>
</dbReference>
<feature type="domain" description="Histidine kinase" evidence="15">
    <location>
        <begin position="275"/>
        <end position="481"/>
    </location>
</feature>
<dbReference type="SMART" id="SM00388">
    <property type="entry name" value="HisKA"/>
    <property type="match status" value="1"/>
</dbReference>
<evidence type="ECO:0000256" key="9">
    <source>
        <dbReference type="ARBA" id="ARBA00022777"/>
    </source>
</evidence>
<keyword evidence="18" id="KW-1185">Reference proteome</keyword>
<evidence type="ECO:0000256" key="6">
    <source>
        <dbReference type="ARBA" id="ARBA00022679"/>
    </source>
</evidence>
<feature type="transmembrane region" description="Helical" evidence="14">
    <location>
        <begin position="194"/>
        <end position="214"/>
    </location>
</feature>
<dbReference type="InterPro" id="IPR003660">
    <property type="entry name" value="HAMP_dom"/>
</dbReference>
<evidence type="ECO:0000256" key="8">
    <source>
        <dbReference type="ARBA" id="ARBA00022741"/>
    </source>
</evidence>
<dbReference type="SUPFAM" id="SSF158472">
    <property type="entry name" value="HAMP domain-like"/>
    <property type="match status" value="1"/>
</dbReference>
<keyword evidence="5" id="KW-0597">Phosphoprotein</keyword>
<keyword evidence="12" id="KW-0902">Two-component regulatory system</keyword>
<dbReference type="CDD" id="cd06225">
    <property type="entry name" value="HAMP"/>
    <property type="match status" value="1"/>
</dbReference>
<keyword evidence="9 17" id="KW-0418">Kinase</keyword>
<dbReference type="InterPro" id="IPR050398">
    <property type="entry name" value="HssS/ArlS-like"/>
</dbReference>
<dbReference type="EMBL" id="QUBQ01000005">
    <property type="protein sequence ID" value="REK71619.1"/>
    <property type="molecule type" value="Genomic_DNA"/>
</dbReference>
<dbReference type="InterPro" id="IPR003661">
    <property type="entry name" value="HisK_dim/P_dom"/>
</dbReference>
<keyword evidence="4" id="KW-1003">Cell membrane</keyword>
<feature type="transmembrane region" description="Helical" evidence="14">
    <location>
        <begin position="6"/>
        <end position="33"/>
    </location>
</feature>
<keyword evidence="7 14" id="KW-0812">Transmembrane</keyword>
<evidence type="ECO:0000256" key="5">
    <source>
        <dbReference type="ARBA" id="ARBA00022553"/>
    </source>
</evidence>
<evidence type="ECO:0000259" key="15">
    <source>
        <dbReference type="PROSITE" id="PS50109"/>
    </source>
</evidence>
<dbReference type="InterPro" id="IPR003594">
    <property type="entry name" value="HATPase_dom"/>
</dbReference>
<comment type="subcellular location">
    <subcellularLocation>
        <location evidence="2">Cell membrane</location>
        <topology evidence="2">Multi-pass membrane protein</topology>
    </subcellularLocation>
</comment>
<sequence>MKHWPLAIKIWFVFASLLLCIFLMVALVLPYLLKSFFTEQTYAMIRDSQQQLTFVQEIFQKEGGVFKFREDGVMEIAMSSSTGQAAPNDDSTTGGFEKVQPTGYIEGPAIGHLILVEGKAYFLNRDRGLPDSLTKRLKQEAAEQVKEVETNSVQVEGHTLFYSISKTINDGSGVLISYAWAEYRNEMVGTMFRNLLLLLIAFMLLSSIPCFWLARYLSSPLTRMERQVKRMSEGNWHEAFELRRRDEFGRLSRAFDEMRQRLLRQDETQQALLQNISHELKTPVMIIRNYAQSIVDGIYPRGSLEGSVDTILQETDRLMERVYELLSLSRLQYVSSREVPHQWFNVDDVVRDTVERLRFRRPEIHWIVEPPAWRIHGNADQWQVVFENLLDNQIRYARQQISITASVDDSLMRIIEIRNDGPHLEAALLKGLFEPYRMGANGQFGLGLSIVWQILNSYGAQIEVSNEESGVIFRLTLSEEDRE</sequence>
<evidence type="ECO:0000256" key="2">
    <source>
        <dbReference type="ARBA" id="ARBA00004651"/>
    </source>
</evidence>
<accession>A0A371P6S0</accession>
<evidence type="ECO:0000256" key="12">
    <source>
        <dbReference type="ARBA" id="ARBA00023012"/>
    </source>
</evidence>
<dbReference type="Pfam" id="PF02518">
    <property type="entry name" value="HATPase_c"/>
    <property type="match status" value="1"/>
</dbReference>
<keyword evidence="11 14" id="KW-1133">Transmembrane helix</keyword>
<dbReference type="AlphaFoldDB" id="A0A371P6S0"/>
<dbReference type="Pfam" id="PF00512">
    <property type="entry name" value="HisKA"/>
    <property type="match status" value="1"/>
</dbReference>
<keyword evidence="13 14" id="KW-0472">Membrane</keyword>
<dbReference type="GO" id="GO:0005886">
    <property type="term" value="C:plasma membrane"/>
    <property type="evidence" value="ECO:0007669"/>
    <property type="project" value="UniProtKB-SubCell"/>
</dbReference>
<evidence type="ECO:0000256" key="3">
    <source>
        <dbReference type="ARBA" id="ARBA00012438"/>
    </source>
</evidence>
<dbReference type="SUPFAM" id="SSF47384">
    <property type="entry name" value="Homodimeric domain of signal transducing histidine kinase"/>
    <property type="match status" value="1"/>
</dbReference>
<evidence type="ECO:0000256" key="14">
    <source>
        <dbReference type="SAM" id="Phobius"/>
    </source>
</evidence>
<evidence type="ECO:0000256" key="7">
    <source>
        <dbReference type="ARBA" id="ARBA00022692"/>
    </source>
</evidence>